<feature type="compositionally biased region" description="Polar residues" evidence="7">
    <location>
        <begin position="287"/>
        <end position="299"/>
    </location>
</feature>
<evidence type="ECO:0000259" key="8">
    <source>
        <dbReference type="PROSITE" id="PS51721"/>
    </source>
</evidence>
<reference evidence="10" key="1">
    <citation type="journal article" date="2015" name="Nat. Commun.">
        <title>The Lingula genome provides insights into brachiopod evolution and the origin of phosphate biomineralization.</title>
        <authorList>
            <person name="Luo Y.J."/>
            <person name="Takeuchi T."/>
            <person name="Koyanagi R."/>
            <person name="Yamada L."/>
            <person name="Kanda M."/>
            <person name="Khalturina M."/>
            <person name="Fujie M."/>
            <person name="Yamasaki S.I."/>
            <person name="Endo K."/>
            <person name="Satoh N."/>
        </authorList>
    </citation>
    <scope>NUCLEOTIDE SEQUENCE</scope>
</reference>
<keyword evidence="5" id="KW-0342">GTP-binding</keyword>
<dbReference type="InParanoid" id="A0A1S3H623"/>
<dbReference type="FunCoup" id="A0A1S3H623">
    <property type="interactions" value="3030"/>
</dbReference>
<keyword evidence="4" id="KW-0378">Hydrolase</keyword>
<comment type="subcellular location">
    <subcellularLocation>
        <location evidence="1">Cytoplasm</location>
    </subcellularLocation>
</comment>
<feature type="compositionally biased region" description="Basic and acidic residues" evidence="7">
    <location>
        <begin position="667"/>
        <end position="676"/>
    </location>
</feature>
<dbReference type="PANTHER" id="PTHR45709:SF2">
    <property type="entry name" value="LARGE SUBUNIT GTPASE 1 HOMOLOG"/>
    <property type="match status" value="1"/>
</dbReference>
<dbReference type="SUPFAM" id="SSF52540">
    <property type="entry name" value="P-loop containing nucleoside triphosphate hydrolases"/>
    <property type="match status" value="1"/>
</dbReference>
<evidence type="ECO:0000313" key="9">
    <source>
        <dbReference type="Proteomes" id="UP000085678"/>
    </source>
</evidence>
<dbReference type="AlphaFoldDB" id="A0A1S3H623"/>
<dbReference type="GO" id="GO:0005525">
    <property type="term" value="F:GTP binding"/>
    <property type="evidence" value="ECO:0007669"/>
    <property type="project" value="UniProtKB-KW"/>
</dbReference>
<reference evidence="10" key="2">
    <citation type="submission" date="2025-08" db="UniProtKB">
        <authorList>
            <consortium name="RefSeq"/>
        </authorList>
    </citation>
    <scope>IDENTIFICATION</scope>
</reference>
<dbReference type="CDD" id="cd01857">
    <property type="entry name" value="HSR1_MMR1"/>
    <property type="match status" value="1"/>
</dbReference>
<dbReference type="Gene3D" id="3.40.50.300">
    <property type="entry name" value="P-loop containing nucleotide triphosphate hydrolases"/>
    <property type="match status" value="2"/>
</dbReference>
<dbReference type="STRING" id="7574.A0A1S3H623"/>
<feature type="compositionally biased region" description="Low complexity" evidence="7">
    <location>
        <begin position="631"/>
        <end position="648"/>
    </location>
</feature>
<dbReference type="InterPro" id="IPR006073">
    <property type="entry name" value="GTP-bd"/>
</dbReference>
<evidence type="ECO:0000256" key="6">
    <source>
        <dbReference type="ARBA" id="ARBA00040145"/>
    </source>
</evidence>
<dbReference type="OMA" id="VNKADMM"/>
<proteinExistence type="predicted"/>
<dbReference type="RefSeq" id="XP_013381453.1">
    <property type="nucleotide sequence ID" value="XM_013525999.1"/>
</dbReference>
<evidence type="ECO:0000256" key="2">
    <source>
        <dbReference type="ARBA" id="ARBA00022490"/>
    </source>
</evidence>
<feature type="compositionally biased region" description="Acidic residues" evidence="7">
    <location>
        <begin position="251"/>
        <end position="276"/>
    </location>
</feature>
<accession>A0A1S3H623</accession>
<dbReference type="InterPro" id="IPR030378">
    <property type="entry name" value="G_CP_dom"/>
</dbReference>
<feature type="compositionally biased region" description="Basic residues" evidence="7">
    <location>
        <begin position="654"/>
        <end position="666"/>
    </location>
</feature>
<protein>
    <recommendedName>
        <fullName evidence="6">Large subunit GTPase 1 homolog</fullName>
    </recommendedName>
</protein>
<keyword evidence="3" id="KW-0547">Nucleotide-binding</keyword>
<evidence type="ECO:0000256" key="5">
    <source>
        <dbReference type="ARBA" id="ARBA00023134"/>
    </source>
</evidence>
<feature type="region of interest" description="Disordered" evidence="7">
    <location>
        <begin position="628"/>
        <end position="676"/>
    </location>
</feature>
<gene>
    <name evidence="10" type="primary">LOC106152430</name>
</gene>
<evidence type="ECO:0000256" key="1">
    <source>
        <dbReference type="ARBA" id="ARBA00004496"/>
    </source>
</evidence>
<dbReference type="GO" id="GO:0000054">
    <property type="term" value="P:ribosomal subunit export from nucleus"/>
    <property type="evidence" value="ECO:0007669"/>
    <property type="project" value="TreeGrafter"/>
</dbReference>
<dbReference type="PANTHER" id="PTHR45709">
    <property type="entry name" value="LARGE SUBUNIT GTPASE 1 HOMOLOG-RELATED"/>
    <property type="match status" value="1"/>
</dbReference>
<name>A0A1S3H623_LINAN</name>
<dbReference type="InterPro" id="IPR043358">
    <property type="entry name" value="GNL1-like"/>
</dbReference>
<evidence type="ECO:0000256" key="7">
    <source>
        <dbReference type="SAM" id="MobiDB-lite"/>
    </source>
</evidence>
<dbReference type="Pfam" id="PF01926">
    <property type="entry name" value="MMR_HSR1"/>
    <property type="match status" value="1"/>
</dbReference>
<dbReference type="KEGG" id="lak:106152430"/>
<dbReference type="GO" id="GO:0005829">
    <property type="term" value="C:cytosol"/>
    <property type="evidence" value="ECO:0007669"/>
    <property type="project" value="TreeGrafter"/>
</dbReference>
<sequence>MGKKNKEPSLGRHLIKERFGKQRKKVGTDSFLHTSELSDGFDWGRLNLQSVTEQSNLDEFLATAELAGTEFTAEKLNVKLITVDRNSGLLTEEEQTKVTQVQEENRQLLRIPRRPQWDETTTKSELEQAERESFLEWRKHLALLQEKEHILMTPFEKNLDFWRQLWRVIERSDILIQIVDARNPLLFRCVDLEKYVKEVNTEKVNMVLVNKADFLTDKQREMWSEYFSREGVRVAFWSAVEEMRRLQELEEKSDENGDTASDGEGEEESDSDESETSDQNPKRRSCRGQQTTSGSQINSAVEGGEPFCSGTDATLKGDDLGATTNLNHEQKEVCNLTGDISKIDCSTSDGAILSTDNCSCDTVTTENNDSSSTKCDENSARETCVHNSSKLLNGEELLELFKTVHEGKKVTEGILTVGMVGYPNVGKSSTINALLHTKKVSVSDTPGKTKHFQTLYVEPSLMLCDCPGLVMPTFVSTKAELILSGILPIDQMRDHVPPTSLLLQQIPRRTLEAIYGILIPRPMEGEDENRPPKAEEFLNSYGYMRGFMTARGNPDCPRSSRYVLKDYVNGKLLYCHPPPGVGAGQYEPTPTPAEERMVKLQKKEEKKRVTEYDMNDVDRMFFTKMSLQAHAKGQSSSGSASSQNSKQSLVEKPWKKHNNRKKKEKLRRIYADLDKH</sequence>
<dbReference type="InterPro" id="IPR027417">
    <property type="entry name" value="P-loop_NTPase"/>
</dbReference>
<keyword evidence="2" id="KW-0963">Cytoplasm</keyword>
<evidence type="ECO:0000256" key="4">
    <source>
        <dbReference type="ARBA" id="ARBA00022801"/>
    </source>
</evidence>
<dbReference type="GO" id="GO:0003924">
    <property type="term" value="F:GTPase activity"/>
    <property type="evidence" value="ECO:0007669"/>
    <property type="project" value="InterPro"/>
</dbReference>
<keyword evidence="9" id="KW-1185">Reference proteome</keyword>
<evidence type="ECO:0000313" key="10">
    <source>
        <dbReference type="RefSeq" id="XP_013381453.1"/>
    </source>
</evidence>
<dbReference type="GeneID" id="106152430"/>
<feature type="region of interest" description="Disordered" evidence="7">
    <location>
        <begin position="248"/>
        <end position="306"/>
    </location>
</feature>
<feature type="domain" description="CP-type G" evidence="8">
    <location>
        <begin position="162"/>
        <end position="472"/>
    </location>
</feature>
<organism evidence="9 10">
    <name type="scientific">Lingula anatina</name>
    <name type="common">Brachiopod</name>
    <name type="synonym">Lingula unguis</name>
    <dbReference type="NCBI Taxonomy" id="7574"/>
    <lineage>
        <taxon>Eukaryota</taxon>
        <taxon>Metazoa</taxon>
        <taxon>Spiralia</taxon>
        <taxon>Lophotrochozoa</taxon>
        <taxon>Brachiopoda</taxon>
        <taxon>Linguliformea</taxon>
        <taxon>Lingulata</taxon>
        <taxon>Lingulida</taxon>
        <taxon>Linguloidea</taxon>
        <taxon>Lingulidae</taxon>
        <taxon>Lingula</taxon>
    </lineage>
</organism>
<dbReference type="PROSITE" id="PS51721">
    <property type="entry name" value="G_CP"/>
    <property type="match status" value="1"/>
</dbReference>
<dbReference type="Proteomes" id="UP000085678">
    <property type="component" value="Unplaced"/>
</dbReference>
<dbReference type="OrthoDB" id="61815at2759"/>
<evidence type="ECO:0000256" key="3">
    <source>
        <dbReference type="ARBA" id="ARBA00022741"/>
    </source>
</evidence>